<name>A0A9N9TLN6_PHYSR</name>
<protein>
    <recommendedName>
        <fullName evidence="12">Protein sleepless</fullName>
    </recommendedName>
</protein>
<dbReference type="PANTHER" id="PTHR33562:SF29">
    <property type="entry name" value="PROTEIN SLEEPLESS"/>
    <property type="match status" value="1"/>
</dbReference>
<gene>
    <name evidence="10" type="ORF">PHYEVI_LOCUS4071</name>
</gene>
<accession>A0A9N9TLN6</accession>
<evidence type="ECO:0000256" key="5">
    <source>
        <dbReference type="ARBA" id="ARBA00022989"/>
    </source>
</evidence>
<proteinExistence type="predicted"/>
<evidence type="ECO:0000313" key="11">
    <source>
        <dbReference type="Proteomes" id="UP001153712"/>
    </source>
</evidence>
<evidence type="ECO:0008006" key="12">
    <source>
        <dbReference type="Google" id="ProtNLM"/>
    </source>
</evidence>
<evidence type="ECO:0000256" key="6">
    <source>
        <dbReference type="ARBA" id="ARBA00023136"/>
    </source>
</evidence>
<keyword evidence="4 9" id="KW-0732">Signal</keyword>
<keyword evidence="7" id="KW-0325">Glycoprotein</keyword>
<comment type="subcellular location">
    <subcellularLocation>
        <location evidence="1">Membrane</location>
        <topology evidence="1">Lipid-anchor</topology>
        <topology evidence="1">GPI-anchor</topology>
    </subcellularLocation>
</comment>
<dbReference type="InterPro" id="IPR050975">
    <property type="entry name" value="Sleep_regulator"/>
</dbReference>
<evidence type="ECO:0000256" key="4">
    <source>
        <dbReference type="ARBA" id="ARBA00022729"/>
    </source>
</evidence>
<keyword evidence="2" id="KW-0336">GPI-anchor</keyword>
<keyword evidence="5" id="KW-1133">Transmembrane helix</keyword>
<evidence type="ECO:0000313" key="10">
    <source>
        <dbReference type="EMBL" id="CAG9857670.1"/>
    </source>
</evidence>
<evidence type="ECO:0000256" key="8">
    <source>
        <dbReference type="ARBA" id="ARBA00023288"/>
    </source>
</evidence>
<organism evidence="10 11">
    <name type="scientific">Phyllotreta striolata</name>
    <name type="common">Striped flea beetle</name>
    <name type="synonym">Crioceris striolata</name>
    <dbReference type="NCBI Taxonomy" id="444603"/>
    <lineage>
        <taxon>Eukaryota</taxon>
        <taxon>Metazoa</taxon>
        <taxon>Ecdysozoa</taxon>
        <taxon>Arthropoda</taxon>
        <taxon>Hexapoda</taxon>
        <taxon>Insecta</taxon>
        <taxon>Pterygota</taxon>
        <taxon>Neoptera</taxon>
        <taxon>Endopterygota</taxon>
        <taxon>Coleoptera</taxon>
        <taxon>Polyphaga</taxon>
        <taxon>Cucujiformia</taxon>
        <taxon>Chrysomeloidea</taxon>
        <taxon>Chrysomelidae</taxon>
        <taxon>Galerucinae</taxon>
        <taxon>Alticini</taxon>
        <taxon>Phyllotreta</taxon>
    </lineage>
</organism>
<keyword evidence="8" id="KW-0449">Lipoprotein</keyword>
<keyword evidence="11" id="KW-1185">Reference proteome</keyword>
<dbReference type="Proteomes" id="UP001153712">
    <property type="component" value="Chromosome 14"/>
</dbReference>
<dbReference type="InterPro" id="IPR031424">
    <property type="entry name" value="QVR-like"/>
</dbReference>
<evidence type="ECO:0000256" key="7">
    <source>
        <dbReference type="ARBA" id="ARBA00023180"/>
    </source>
</evidence>
<evidence type="ECO:0000256" key="2">
    <source>
        <dbReference type="ARBA" id="ARBA00022622"/>
    </source>
</evidence>
<dbReference type="GO" id="GO:0030431">
    <property type="term" value="P:sleep"/>
    <property type="evidence" value="ECO:0007669"/>
    <property type="project" value="InterPro"/>
</dbReference>
<dbReference type="Pfam" id="PF17064">
    <property type="entry name" value="QVR"/>
    <property type="match status" value="1"/>
</dbReference>
<evidence type="ECO:0000256" key="1">
    <source>
        <dbReference type="ARBA" id="ARBA00004589"/>
    </source>
</evidence>
<feature type="signal peptide" evidence="9">
    <location>
        <begin position="1"/>
        <end position="27"/>
    </location>
</feature>
<evidence type="ECO:0000256" key="9">
    <source>
        <dbReference type="SAM" id="SignalP"/>
    </source>
</evidence>
<dbReference type="EMBL" id="OU900107">
    <property type="protein sequence ID" value="CAG9857670.1"/>
    <property type="molecule type" value="Genomic_DNA"/>
</dbReference>
<keyword evidence="6" id="KW-0472">Membrane</keyword>
<dbReference type="GO" id="GO:0098552">
    <property type="term" value="C:side of membrane"/>
    <property type="evidence" value="ECO:0007669"/>
    <property type="project" value="UniProtKB-KW"/>
</dbReference>
<dbReference type="PANTHER" id="PTHR33562">
    <property type="entry name" value="ATILLA, ISOFORM B-RELATED-RELATED"/>
    <property type="match status" value="1"/>
</dbReference>
<reference evidence="10" key="1">
    <citation type="submission" date="2022-01" db="EMBL/GenBank/DDBJ databases">
        <authorList>
            <person name="King R."/>
        </authorList>
    </citation>
    <scope>NUCLEOTIDE SEQUENCE</scope>
</reference>
<keyword evidence="3" id="KW-0812">Transmembrane</keyword>
<feature type="chain" id="PRO_5040492413" description="Protein sleepless" evidence="9">
    <location>
        <begin position="28"/>
        <end position="165"/>
    </location>
</feature>
<evidence type="ECO:0000256" key="3">
    <source>
        <dbReference type="ARBA" id="ARBA00022692"/>
    </source>
</evidence>
<dbReference type="OrthoDB" id="6329445at2759"/>
<dbReference type="AlphaFoldDB" id="A0A9N9TLN6"/>
<dbReference type="GO" id="GO:0032222">
    <property type="term" value="P:regulation of synaptic transmission, cholinergic"/>
    <property type="evidence" value="ECO:0007669"/>
    <property type="project" value="InterPro"/>
</dbReference>
<sequence>MSEGYYFNLISAVMCFVLLQSIPNAEATIRCYKCLATLPTFYTNETIRLCKDFDYSDKFIVDCPYSTYCTKKFTTANIPTTINGTERDCASQKQVIQNYKNGRWQQEVEIEEPYQPGCHKVDDKGTRTSTIENCYCNYDLCNSATTATTGFLTALFTTVIVYAIV</sequence>